<dbReference type="SFLD" id="SFLDG01129">
    <property type="entry name" value="C1.5:_HAD__Beta-PGM__Phosphata"/>
    <property type="match status" value="1"/>
</dbReference>
<reference evidence="5 6" key="1">
    <citation type="submission" date="2020-04" db="EMBL/GenBank/DDBJ databases">
        <title>Donghicola sp., a member of the Rhodobacteraceae family isolated from mangrove forest in Thailand.</title>
        <authorList>
            <person name="Charoenyingcharoen P."/>
            <person name="Yukphan P."/>
        </authorList>
    </citation>
    <scope>NUCLEOTIDE SEQUENCE [LARGE SCALE GENOMIC DNA]</scope>
    <source>
        <strain evidence="5 6">C2-DW-16</strain>
    </source>
</reference>
<keyword evidence="6" id="KW-1185">Reference proteome</keyword>
<evidence type="ECO:0000256" key="1">
    <source>
        <dbReference type="ARBA" id="ARBA00000830"/>
    </source>
</evidence>
<comment type="pathway">
    <text evidence="2">Organic acid metabolism; glycolate biosynthesis; glycolate from 2-phosphoglycolate: step 1/1.</text>
</comment>
<comment type="catalytic activity">
    <reaction evidence="1">
        <text>2-phosphoglycolate + H2O = glycolate + phosphate</text>
        <dbReference type="Rhea" id="RHEA:14369"/>
        <dbReference type="ChEBI" id="CHEBI:15377"/>
        <dbReference type="ChEBI" id="CHEBI:29805"/>
        <dbReference type="ChEBI" id="CHEBI:43474"/>
        <dbReference type="ChEBI" id="CHEBI:58033"/>
        <dbReference type="EC" id="3.1.3.18"/>
    </reaction>
</comment>
<dbReference type="InterPro" id="IPR036412">
    <property type="entry name" value="HAD-like_sf"/>
</dbReference>
<sequence length="244" mass="25998">MDMTTKVKGILFDKDGTLFDFNATWAVWAYDFLTDLVGGDAPKAAFLGGALGFDYAHRTFHPESPVIAGTAEEVASYIKPFVPDVPDAELLDRMNAAAAVAPQVEAVPLAPLLAELRARGLKLGVATNDAEHPARAHLVKAGVLEEFDFVAGFDSGFGGKPQPGQLLAFADQHGLDPSEVVMIGDSLHDLHAGRAAGMRCIGVLTGMASGPDLSPHADVVLPDIGFLPDWLTQQDLWPELETQR</sequence>
<dbReference type="CDD" id="cd01427">
    <property type="entry name" value="HAD_like"/>
    <property type="match status" value="1"/>
</dbReference>
<dbReference type="Gene3D" id="1.10.150.240">
    <property type="entry name" value="Putative phosphatase, domain 2"/>
    <property type="match status" value="1"/>
</dbReference>
<dbReference type="NCBIfam" id="TIGR01509">
    <property type="entry name" value="HAD-SF-IA-v3"/>
    <property type="match status" value="1"/>
</dbReference>
<evidence type="ECO:0000313" key="6">
    <source>
        <dbReference type="Proteomes" id="UP000523601"/>
    </source>
</evidence>
<dbReference type="PANTHER" id="PTHR43434">
    <property type="entry name" value="PHOSPHOGLYCOLATE PHOSPHATASE"/>
    <property type="match status" value="1"/>
</dbReference>
<evidence type="ECO:0000256" key="3">
    <source>
        <dbReference type="ARBA" id="ARBA00006171"/>
    </source>
</evidence>
<comment type="similarity">
    <text evidence="3">Belongs to the HAD-like hydrolase superfamily. CbbY/CbbZ/Gph/YieH family.</text>
</comment>
<dbReference type="PRINTS" id="PR00413">
    <property type="entry name" value="HADHALOGNASE"/>
</dbReference>
<name>A0ABX2PKK7_9RHOB</name>
<dbReference type="NCBIfam" id="TIGR01549">
    <property type="entry name" value="HAD-SF-IA-v1"/>
    <property type="match status" value="1"/>
</dbReference>
<dbReference type="InterPro" id="IPR006439">
    <property type="entry name" value="HAD-SF_hydro_IA"/>
</dbReference>
<dbReference type="InterPro" id="IPR050155">
    <property type="entry name" value="HAD-like_hydrolase_sf"/>
</dbReference>
<dbReference type="Pfam" id="PF00702">
    <property type="entry name" value="Hydrolase"/>
    <property type="match status" value="1"/>
</dbReference>
<keyword evidence="5" id="KW-0378">Hydrolase</keyword>
<dbReference type="EMBL" id="JABCJD010000010">
    <property type="protein sequence ID" value="NVO29029.1"/>
    <property type="molecule type" value="Genomic_DNA"/>
</dbReference>
<dbReference type="InterPro" id="IPR023198">
    <property type="entry name" value="PGP-like_dom2"/>
</dbReference>
<dbReference type="SFLD" id="SFLDS00003">
    <property type="entry name" value="Haloacid_Dehalogenase"/>
    <property type="match status" value="1"/>
</dbReference>
<dbReference type="EC" id="3.1.3.18" evidence="4"/>
<dbReference type="Gene3D" id="3.40.50.1000">
    <property type="entry name" value="HAD superfamily/HAD-like"/>
    <property type="match status" value="1"/>
</dbReference>
<dbReference type="PANTHER" id="PTHR43434:SF1">
    <property type="entry name" value="PHOSPHOGLYCOLATE PHOSPHATASE"/>
    <property type="match status" value="1"/>
</dbReference>
<organism evidence="5 6">
    <name type="scientific">Donghicola mangrovi</name>
    <dbReference type="NCBI Taxonomy" id="2729614"/>
    <lineage>
        <taxon>Bacteria</taxon>
        <taxon>Pseudomonadati</taxon>
        <taxon>Pseudomonadota</taxon>
        <taxon>Alphaproteobacteria</taxon>
        <taxon>Rhodobacterales</taxon>
        <taxon>Roseobacteraceae</taxon>
        <taxon>Donghicola</taxon>
    </lineage>
</organism>
<evidence type="ECO:0000256" key="2">
    <source>
        <dbReference type="ARBA" id="ARBA00004818"/>
    </source>
</evidence>
<dbReference type="GO" id="GO:0016787">
    <property type="term" value="F:hydrolase activity"/>
    <property type="evidence" value="ECO:0007669"/>
    <property type="project" value="UniProtKB-KW"/>
</dbReference>
<gene>
    <name evidence="5" type="ORF">HJ526_16475</name>
</gene>
<evidence type="ECO:0000256" key="4">
    <source>
        <dbReference type="ARBA" id="ARBA00013078"/>
    </source>
</evidence>
<comment type="caution">
    <text evidence="5">The sequence shown here is derived from an EMBL/GenBank/DDBJ whole genome shotgun (WGS) entry which is preliminary data.</text>
</comment>
<accession>A0ABX2PKK7</accession>
<evidence type="ECO:0000313" key="5">
    <source>
        <dbReference type="EMBL" id="NVO29029.1"/>
    </source>
</evidence>
<dbReference type="InterPro" id="IPR023214">
    <property type="entry name" value="HAD_sf"/>
</dbReference>
<protein>
    <recommendedName>
        <fullName evidence="4">phosphoglycolate phosphatase</fullName>
        <ecNumber evidence="4">3.1.3.18</ecNumber>
    </recommendedName>
</protein>
<proteinExistence type="inferred from homology"/>
<dbReference type="SUPFAM" id="SSF56784">
    <property type="entry name" value="HAD-like"/>
    <property type="match status" value="1"/>
</dbReference>
<dbReference type="Proteomes" id="UP000523601">
    <property type="component" value="Unassembled WGS sequence"/>
</dbReference>